<organism evidence="3 4">
    <name type="scientific">Ostreobium quekettii</name>
    <dbReference type="NCBI Taxonomy" id="121088"/>
    <lineage>
        <taxon>Eukaryota</taxon>
        <taxon>Viridiplantae</taxon>
        <taxon>Chlorophyta</taxon>
        <taxon>core chlorophytes</taxon>
        <taxon>Ulvophyceae</taxon>
        <taxon>TCBD clade</taxon>
        <taxon>Bryopsidales</taxon>
        <taxon>Ostreobineae</taxon>
        <taxon>Ostreobiaceae</taxon>
        <taxon>Ostreobium</taxon>
    </lineage>
</organism>
<dbReference type="InterPro" id="IPR005135">
    <property type="entry name" value="Endo/exonuclease/phosphatase"/>
</dbReference>
<evidence type="ECO:0000259" key="2">
    <source>
        <dbReference type="Pfam" id="PF03372"/>
    </source>
</evidence>
<gene>
    <name evidence="3" type="ORF">OSTQU699_LOCUS7507</name>
</gene>
<reference evidence="3" key="1">
    <citation type="submission" date="2020-12" db="EMBL/GenBank/DDBJ databases">
        <authorList>
            <person name="Iha C."/>
        </authorList>
    </citation>
    <scope>NUCLEOTIDE SEQUENCE</scope>
</reference>
<accession>A0A8S1J3X4</accession>
<feature type="chain" id="PRO_5035818416" description="Endonuclease/exonuclease/phosphatase domain-containing protein" evidence="1">
    <location>
        <begin position="22"/>
        <end position="536"/>
    </location>
</feature>
<dbReference type="SUPFAM" id="SSF56219">
    <property type="entry name" value="DNase I-like"/>
    <property type="match status" value="1"/>
</dbReference>
<dbReference type="Pfam" id="PF03372">
    <property type="entry name" value="Exo_endo_phos"/>
    <property type="match status" value="1"/>
</dbReference>
<keyword evidence="1" id="KW-0732">Signal</keyword>
<dbReference type="PANTHER" id="PTHR42834:SF1">
    <property type="entry name" value="ENDONUCLEASE_EXONUCLEASE_PHOSPHATASE FAMILY PROTEIN (AFU_ORTHOLOGUE AFUA_3G09210)"/>
    <property type="match status" value="1"/>
</dbReference>
<evidence type="ECO:0000313" key="3">
    <source>
        <dbReference type="EMBL" id="CAD7702150.1"/>
    </source>
</evidence>
<feature type="signal peptide" evidence="1">
    <location>
        <begin position="1"/>
        <end position="21"/>
    </location>
</feature>
<dbReference type="PANTHER" id="PTHR42834">
    <property type="entry name" value="ENDONUCLEASE/EXONUCLEASE/PHOSPHATASE FAMILY PROTEIN (AFU_ORTHOLOGUE AFUA_3G09210)"/>
    <property type="match status" value="1"/>
</dbReference>
<dbReference type="EMBL" id="CAJHUC010001725">
    <property type="protein sequence ID" value="CAD7702150.1"/>
    <property type="molecule type" value="Genomic_DNA"/>
</dbReference>
<protein>
    <recommendedName>
        <fullName evidence="2">Endonuclease/exonuclease/phosphatase domain-containing protein</fullName>
    </recommendedName>
</protein>
<evidence type="ECO:0000256" key="1">
    <source>
        <dbReference type="SAM" id="SignalP"/>
    </source>
</evidence>
<dbReference type="InterPro" id="IPR036691">
    <property type="entry name" value="Endo/exonu/phosph_ase_sf"/>
</dbReference>
<proteinExistence type="predicted"/>
<dbReference type="GO" id="GO:0003824">
    <property type="term" value="F:catalytic activity"/>
    <property type="evidence" value="ECO:0007669"/>
    <property type="project" value="InterPro"/>
</dbReference>
<sequence>MHPGFRSALVILSALLSFATGELLITQVVEGSLFNKIVVFTNRGTASVDLSDYALWMAKDGGKWRKNLEPLGRKSLGAGESFTLCNPKVVRPIRDHCDVMHDGLTFNGNDSLGLRKGGDTVDLFGDQDGMGLNAKGKAFRIDGEDDASLDHTVVRKEGVKEGNTNWAVSSRSEWEVRPKDDFLVDGGTISLAHSEEGVCQAGTQIHNCSEPTNPGQDRRANKKELVIGTFNPEWLFDGKSDSPHSRWLCYTEGAALHLPGVADIIRRISPDILGLQEVEDCSRLSDLVELLSLGYEGYLVEGEDRATGQDVALLTRVDPSGNLARTAEKVSTPAGSKCGAHDNSTGVSKHLVARFPPLEGIPFKFAIINVHFKAYPKNASSCAQREGQAKVIQNEARRLIDDGYEVAILGDLNDLSDLHRVKTCSKETKPLSRVLSMLRDVDDDGVDDLRNAIEFVPVGERYSSRFIDEEKEKLSLIDHVLLTPKLWGLVDRVWIDHTGADAPYEDRVSDHWPILVALRTDGSPGSGAVINSPPCV</sequence>
<feature type="domain" description="Endonuclease/exonuclease/phosphatase" evidence="2">
    <location>
        <begin position="261"/>
        <end position="511"/>
    </location>
</feature>
<keyword evidence="4" id="KW-1185">Reference proteome</keyword>
<dbReference type="AlphaFoldDB" id="A0A8S1J3X4"/>
<name>A0A8S1J3X4_9CHLO</name>
<dbReference type="OrthoDB" id="2093442at2759"/>
<evidence type="ECO:0000313" key="4">
    <source>
        <dbReference type="Proteomes" id="UP000708148"/>
    </source>
</evidence>
<comment type="caution">
    <text evidence="3">The sequence shown here is derived from an EMBL/GenBank/DDBJ whole genome shotgun (WGS) entry which is preliminary data.</text>
</comment>
<dbReference type="Proteomes" id="UP000708148">
    <property type="component" value="Unassembled WGS sequence"/>
</dbReference>
<dbReference type="Gene3D" id="3.60.10.10">
    <property type="entry name" value="Endonuclease/exonuclease/phosphatase"/>
    <property type="match status" value="1"/>
</dbReference>